<sequence length="96" mass="10568">MFHNFYLSTQPPPPSSLSTFIAHVSQSLSLSTAPPPIFISHPSTFLTTPHHSPPSSSLISQPFSQPPLNIFISHLSQPFFKALSTIFLSFFLSIVD</sequence>
<gene>
    <name evidence="1" type="ORF">NC653_011172</name>
</gene>
<proteinExistence type="predicted"/>
<evidence type="ECO:0000313" key="2">
    <source>
        <dbReference type="Proteomes" id="UP001164929"/>
    </source>
</evidence>
<dbReference type="EMBL" id="JAQIZT010000004">
    <property type="protein sequence ID" value="KAJ7000629.1"/>
    <property type="molecule type" value="Genomic_DNA"/>
</dbReference>
<dbReference type="Proteomes" id="UP001164929">
    <property type="component" value="Chromosome 4"/>
</dbReference>
<dbReference type="AlphaFoldDB" id="A0AAD6R1P3"/>
<protein>
    <submittedName>
        <fullName evidence="1">Uncharacterized protein</fullName>
    </submittedName>
</protein>
<keyword evidence="2" id="KW-1185">Reference proteome</keyword>
<name>A0AAD6R1P3_9ROSI</name>
<comment type="caution">
    <text evidence="1">The sequence shown here is derived from an EMBL/GenBank/DDBJ whole genome shotgun (WGS) entry which is preliminary data.</text>
</comment>
<accession>A0AAD6R1P3</accession>
<evidence type="ECO:0000313" key="1">
    <source>
        <dbReference type="EMBL" id="KAJ7000629.1"/>
    </source>
</evidence>
<organism evidence="1 2">
    <name type="scientific">Populus alba x Populus x berolinensis</name>
    <dbReference type="NCBI Taxonomy" id="444605"/>
    <lineage>
        <taxon>Eukaryota</taxon>
        <taxon>Viridiplantae</taxon>
        <taxon>Streptophyta</taxon>
        <taxon>Embryophyta</taxon>
        <taxon>Tracheophyta</taxon>
        <taxon>Spermatophyta</taxon>
        <taxon>Magnoliopsida</taxon>
        <taxon>eudicotyledons</taxon>
        <taxon>Gunneridae</taxon>
        <taxon>Pentapetalae</taxon>
        <taxon>rosids</taxon>
        <taxon>fabids</taxon>
        <taxon>Malpighiales</taxon>
        <taxon>Salicaceae</taxon>
        <taxon>Saliceae</taxon>
        <taxon>Populus</taxon>
    </lineage>
</organism>
<reference evidence="1 2" key="1">
    <citation type="journal article" date="2023" name="Mol. Ecol. Resour.">
        <title>Chromosome-level genome assembly of a triploid poplar Populus alba 'Berolinensis'.</title>
        <authorList>
            <person name="Chen S."/>
            <person name="Yu Y."/>
            <person name="Wang X."/>
            <person name="Wang S."/>
            <person name="Zhang T."/>
            <person name="Zhou Y."/>
            <person name="He R."/>
            <person name="Meng N."/>
            <person name="Wang Y."/>
            <person name="Liu W."/>
            <person name="Liu Z."/>
            <person name="Liu J."/>
            <person name="Guo Q."/>
            <person name="Huang H."/>
            <person name="Sederoff R.R."/>
            <person name="Wang G."/>
            <person name="Qu G."/>
            <person name="Chen S."/>
        </authorList>
    </citation>
    <scope>NUCLEOTIDE SEQUENCE [LARGE SCALE GENOMIC DNA]</scope>
    <source>
        <strain evidence="1">SC-2020</strain>
    </source>
</reference>